<evidence type="ECO:0000256" key="1">
    <source>
        <dbReference type="SAM" id="Phobius"/>
    </source>
</evidence>
<sequence length="160" mass="18086">MTKKEFLNILYEQLSDQMPEAKASAHTQYYHDYIQDALKNGQKEKQVLDSLGDPRLIAKTLIDTDAEPSVFSGTNTSDYSGQDIYHTENTGYGNQSDSEYGQPKHRHYHLDLSTWYGKLIVIAAAAAVLALLFMVLSFLLPVILVVGVVLFLVSQFRKRR</sequence>
<keyword evidence="3" id="KW-1185">Reference proteome</keyword>
<feature type="transmembrane region" description="Helical" evidence="1">
    <location>
        <begin position="120"/>
        <end position="153"/>
    </location>
</feature>
<dbReference type="Proteomes" id="UP001549106">
    <property type="component" value="Unassembled WGS sequence"/>
</dbReference>
<keyword evidence="1" id="KW-1133">Transmembrane helix</keyword>
<reference evidence="2 3" key="1">
    <citation type="submission" date="2024-06" db="EMBL/GenBank/DDBJ databases">
        <title>Genomic Encyclopedia of Type Strains, Phase IV (KMG-IV): sequencing the most valuable type-strain genomes for metagenomic binning, comparative biology and taxonomic classification.</title>
        <authorList>
            <person name="Goeker M."/>
        </authorList>
    </citation>
    <scope>NUCLEOTIDE SEQUENCE [LARGE SCALE GENOMIC DNA]</scope>
    <source>
        <strain evidence="2 3">DSM 29492</strain>
    </source>
</reference>
<proteinExistence type="predicted"/>
<dbReference type="EMBL" id="JBEPMJ010000003">
    <property type="protein sequence ID" value="MET3749455.1"/>
    <property type="molecule type" value="Genomic_DNA"/>
</dbReference>
<dbReference type="RefSeq" id="WP_257464024.1">
    <property type="nucleotide sequence ID" value="NZ_BAABXP010000001.1"/>
</dbReference>
<evidence type="ECO:0000313" key="3">
    <source>
        <dbReference type="Proteomes" id="UP001549106"/>
    </source>
</evidence>
<evidence type="ECO:0000313" key="2">
    <source>
        <dbReference type="EMBL" id="MET3749455.1"/>
    </source>
</evidence>
<dbReference type="Pfam" id="PF22564">
    <property type="entry name" value="HAAS"/>
    <property type="match status" value="1"/>
</dbReference>
<protein>
    <submittedName>
        <fullName evidence="2">Membrane protein</fullName>
    </submittedName>
</protein>
<keyword evidence="1" id="KW-0812">Transmembrane</keyword>
<accession>A0ABV2LZ08</accession>
<gene>
    <name evidence="2" type="ORF">ABID24_000682</name>
</gene>
<keyword evidence="1" id="KW-0472">Membrane</keyword>
<name>A0ABV2LZ08_9FIRM</name>
<organism evidence="2 3">
    <name type="scientific">Blautia caecimuris</name>
    <dbReference type="NCBI Taxonomy" id="1796615"/>
    <lineage>
        <taxon>Bacteria</taxon>
        <taxon>Bacillati</taxon>
        <taxon>Bacillota</taxon>
        <taxon>Clostridia</taxon>
        <taxon>Lachnospirales</taxon>
        <taxon>Lachnospiraceae</taxon>
        <taxon>Blautia</taxon>
    </lineage>
</organism>
<comment type="caution">
    <text evidence="2">The sequence shown here is derived from an EMBL/GenBank/DDBJ whole genome shotgun (WGS) entry which is preliminary data.</text>
</comment>